<comment type="caution">
    <text evidence="1">The sequence shown here is derived from an EMBL/GenBank/DDBJ whole genome shotgun (WGS) entry which is preliminary data.</text>
</comment>
<protein>
    <submittedName>
        <fullName evidence="1">Chemotaxis protein CheR</fullName>
    </submittedName>
</protein>
<reference evidence="1 2" key="1">
    <citation type="submission" date="2021-05" db="EMBL/GenBank/DDBJ databases">
        <title>The draft genome of Geobacter luticola JCM 17780.</title>
        <authorList>
            <person name="Xu Z."/>
            <person name="Masuda Y."/>
            <person name="Itoh H."/>
            <person name="Senoo K."/>
        </authorList>
    </citation>
    <scope>NUCLEOTIDE SEQUENCE [LARGE SCALE GENOMIC DNA]</scope>
    <source>
        <strain evidence="1 2">JCM 17780</strain>
    </source>
</reference>
<dbReference type="Gene3D" id="3.40.50.150">
    <property type="entry name" value="Vaccinia Virus protein VP39"/>
    <property type="match status" value="1"/>
</dbReference>
<gene>
    <name evidence="1" type="ORF">KI810_03435</name>
</gene>
<organism evidence="1 2">
    <name type="scientific">Geomobilimonas luticola</name>
    <dbReference type="NCBI Taxonomy" id="1114878"/>
    <lineage>
        <taxon>Bacteria</taxon>
        <taxon>Pseudomonadati</taxon>
        <taxon>Thermodesulfobacteriota</taxon>
        <taxon>Desulfuromonadia</taxon>
        <taxon>Geobacterales</taxon>
        <taxon>Geobacteraceae</taxon>
        <taxon>Geomobilimonas</taxon>
    </lineage>
</organism>
<keyword evidence="2" id="KW-1185">Reference proteome</keyword>
<proteinExistence type="predicted"/>
<evidence type="ECO:0000313" key="1">
    <source>
        <dbReference type="EMBL" id="MBT0652094.1"/>
    </source>
</evidence>
<name>A0ABS5SC49_9BACT</name>
<accession>A0ABS5SC49</accession>
<sequence>MSHPSLPYTPSFDDAAVQSGLQQLLVPGPLRDDDLERRSIRLTGMFSLYATFSPHGLWAPGLVLTHGMRSLAEQCLPVAEIVRSLERMIVRSLRVSPVLAGSVIRNAATWLDLLDQLQPLVRHPDPGRLLRELMADDGKRRRFLWRIFLPPRYGCDFDRYPAQGAVLRNWLSRNRLSAGSVVRCLDAACGTGEGTYELARIVHEAVAGWGGWRVDGTTLEPLELFSAAHGYFPHDPERQAAFRSRVAPLLTAVPAKRLSFRQGDLTLPAPATGHGYRIIVCNGVLGGPLLHEKRQLTEGVANLVALLEPGGILLAADRFHGGWKKRVSHNDLRDLLVGGGLQPLAVEDGVAGVRPLA</sequence>
<evidence type="ECO:0000313" key="2">
    <source>
        <dbReference type="Proteomes" id="UP000756860"/>
    </source>
</evidence>
<dbReference type="SUPFAM" id="SSF53335">
    <property type="entry name" value="S-adenosyl-L-methionine-dependent methyltransferases"/>
    <property type="match status" value="1"/>
</dbReference>
<dbReference type="EMBL" id="JAHCVK010000001">
    <property type="protein sequence ID" value="MBT0652094.1"/>
    <property type="molecule type" value="Genomic_DNA"/>
</dbReference>
<dbReference type="InterPro" id="IPR029063">
    <property type="entry name" value="SAM-dependent_MTases_sf"/>
</dbReference>
<dbReference type="CDD" id="cd02440">
    <property type="entry name" value="AdoMet_MTases"/>
    <property type="match status" value="1"/>
</dbReference>
<dbReference type="Proteomes" id="UP000756860">
    <property type="component" value="Unassembled WGS sequence"/>
</dbReference>